<accession>A0A9U8E2D7</accession>
<evidence type="ECO:0000313" key="2">
    <source>
        <dbReference type="Proteomes" id="UP001165740"/>
    </source>
</evidence>
<feature type="region of interest" description="Disordered" evidence="1">
    <location>
        <begin position="93"/>
        <end position="130"/>
    </location>
</feature>
<evidence type="ECO:0000256" key="1">
    <source>
        <dbReference type="SAM" id="MobiDB-lite"/>
    </source>
</evidence>
<reference evidence="3 4" key="1">
    <citation type="submission" date="2025-04" db="UniProtKB">
        <authorList>
            <consortium name="RefSeq"/>
        </authorList>
    </citation>
    <scope>IDENTIFICATION</scope>
</reference>
<gene>
    <name evidence="3 4" type="primary">LOC106056866</name>
</gene>
<dbReference type="GeneID" id="106056866"/>
<dbReference type="KEGG" id="bgt:106056866"/>
<dbReference type="OMA" id="IREEYRM"/>
<dbReference type="OrthoDB" id="6158076at2759"/>
<sequence>MDAPLLDRLTRHRNMQLQRQLDVKLQILDEEYRLIKQDQEKHDEEMSQFCECLKHTAPGLNGYRQPNTKAMSIKNPTLLRKLVKWESSASKGKRKSLSSCETHGSNPWKVSQGSLQNSETRSRSSGDSTSRNSFFNKKIVLDARRRSFITKEINSNRRVSLAESGQNDIQSMFSKVNTLVSVVATASPRFMKSLKPKYGREAFSAQERSLRNNVLNKFNDIFTKNKHVETQLLSASLPVTKISPVSAKAGSFFELTELASEQDSNDDVHTTGDAVSRQHVAMASSHQGGVGQSCSVAHSARTLTHKRPLLSPDEAELRRRLLRERPDSIHVSDSRHKHRAMTAPANFELKQRAVVATRQQLVGILAEIEWRKAGLRALLTKSNQLRHTIRTLTPFQLDDPDSLSD</sequence>
<proteinExistence type="predicted"/>
<protein>
    <submittedName>
        <fullName evidence="3 4">Uncharacterized protein LOC106056866</fullName>
    </submittedName>
</protein>
<dbReference type="Proteomes" id="UP001165740">
    <property type="component" value="Chromosome 3"/>
</dbReference>
<dbReference type="RefSeq" id="XP_013069219.2">
    <property type="nucleotide sequence ID" value="XM_013213765.2"/>
</dbReference>
<evidence type="ECO:0000313" key="4">
    <source>
        <dbReference type="RefSeq" id="XP_013069220.2"/>
    </source>
</evidence>
<feature type="compositionally biased region" description="Low complexity" evidence="1">
    <location>
        <begin position="117"/>
        <end position="130"/>
    </location>
</feature>
<feature type="compositionally biased region" description="Polar residues" evidence="1">
    <location>
        <begin position="97"/>
        <end position="116"/>
    </location>
</feature>
<keyword evidence="2" id="KW-1185">Reference proteome</keyword>
<dbReference type="AlphaFoldDB" id="A0A9U8E2D7"/>
<organism evidence="2 3">
    <name type="scientific">Biomphalaria glabrata</name>
    <name type="common">Bloodfluke planorb</name>
    <name type="synonym">Freshwater snail</name>
    <dbReference type="NCBI Taxonomy" id="6526"/>
    <lineage>
        <taxon>Eukaryota</taxon>
        <taxon>Metazoa</taxon>
        <taxon>Spiralia</taxon>
        <taxon>Lophotrochozoa</taxon>
        <taxon>Mollusca</taxon>
        <taxon>Gastropoda</taxon>
        <taxon>Heterobranchia</taxon>
        <taxon>Euthyneura</taxon>
        <taxon>Panpulmonata</taxon>
        <taxon>Hygrophila</taxon>
        <taxon>Lymnaeoidea</taxon>
        <taxon>Planorbidae</taxon>
        <taxon>Biomphalaria</taxon>
    </lineage>
</organism>
<dbReference type="RefSeq" id="XP_013069220.2">
    <property type="nucleotide sequence ID" value="XM_013213766.2"/>
</dbReference>
<evidence type="ECO:0000313" key="3">
    <source>
        <dbReference type="RefSeq" id="XP_013069219.2"/>
    </source>
</evidence>
<name>A0A9U8E2D7_BIOGL</name>